<evidence type="ECO:0000313" key="2">
    <source>
        <dbReference type="Proteomes" id="UP000285517"/>
    </source>
</evidence>
<dbReference type="EMBL" id="CP034951">
    <property type="protein sequence ID" value="QAA82232.1"/>
    <property type="molecule type" value="Genomic_DNA"/>
</dbReference>
<proteinExistence type="predicted"/>
<name>A0A410G4L8_9FLAO</name>
<dbReference type="OrthoDB" id="1446216at2"/>
<dbReference type="Proteomes" id="UP000285517">
    <property type="component" value="Chromosome"/>
</dbReference>
<organism evidence="1 2">
    <name type="scientific">Aequorivita ciconiae</name>
    <dbReference type="NCBI Taxonomy" id="2494375"/>
    <lineage>
        <taxon>Bacteria</taxon>
        <taxon>Pseudomonadati</taxon>
        <taxon>Bacteroidota</taxon>
        <taxon>Flavobacteriia</taxon>
        <taxon>Flavobacteriales</taxon>
        <taxon>Flavobacteriaceae</taxon>
        <taxon>Aequorivita</taxon>
    </lineage>
</organism>
<protein>
    <submittedName>
        <fullName evidence="1">Uncharacterized protein</fullName>
    </submittedName>
</protein>
<dbReference type="AlphaFoldDB" id="A0A410G4L8"/>
<dbReference type="RefSeq" id="WP_128250604.1">
    <property type="nucleotide sequence ID" value="NZ_CP034951.1"/>
</dbReference>
<evidence type="ECO:0000313" key="1">
    <source>
        <dbReference type="EMBL" id="QAA82232.1"/>
    </source>
</evidence>
<dbReference type="KEGG" id="aev:EI546_11085"/>
<gene>
    <name evidence="1" type="ORF">EI546_11085</name>
</gene>
<keyword evidence="2" id="KW-1185">Reference proteome</keyword>
<reference evidence="1 2" key="1">
    <citation type="submission" date="2019-01" db="EMBL/GenBank/DDBJ databases">
        <title>Complete genome sequencing of Aequorivita sp. H23M31.</title>
        <authorList>
            <person name="Bae J.-W."/>
        </authorList>
    </citation>
    <scope>NUCLEOTIDE SEQUENCE [LARGE SCALE GENOMIC DNA]</scope>
    <source>
        <strain evidence="1 2">H23M31</strain>
    </source>
</reference>
<sequence length="92" mass="10823">MEHYRLEFSEDQQWLRLDNYSHPANTNGFITVMEKCTDRECHIFEAFLTRSDGILLGDSKIKYRNVDVLEAVQELETFLKTLSEYNLSISSK</sequence>
<accession>A0A410G4L8</accession>